<gene>
    <name evidence="2" type="ORF">ABEB36_013519</name>
</gene>
<dbReference type="InterPro" id="IPR002035">
    <property type="entry name" value="VWF_A"/>
</dbReference>
<dbReference type="SUPFAM" id="SSF53300">
    <property type="entry name" value="vWA-like"/>
    <property type="match status" value="1"/>
</dbReference>
<dbReference type="InterPro" id="IPR036465">
    <property type="entry name" value="vWFA_dom_sf"/>
</dbReference>
<comment type="caution">
    <text evidence="2">The sequence shown here is derived from an EMBL/GenBank/DDBJ whole genome shotgun (WGS) entry which is preliminary data.</text>
</comment>
<protein>
    <recommendedName>
        <fullName evidence="1">VWFA domain-containing protein</fullName>
    </recommendedName>
</protein>
<dbReference type="PROSITE" id="PS50234">
    <property type="entry name" value="VWFA"/>
    <property type="match status" value="1"/>
</dbReference>
<dbReference type="Gene3D" id="3.40.50.410">
    <property type="entry name" value="von Willebrand factor, type A domain"/>
    <property type="match status" value="1"/>
</dbReference>
<dbReference type="AlphaFoldDB" id="A0ABD1E8Z7"/>
<reference evidence="2 3" key="1">
    <citation type="submission" date="2024-05" db="EMBL/GenBank/DDBJ databases">
        <title>Genetic variation in Jamaican populations of the coffee berry borer (Hypothenemus hampei).</title>
        <authorList>
            <person name="Errbii M."/>
            <person name="Myrie A."/>
        </authorList>
    </citation>
    <scope>NUCLEOTIDE SEQUENCE [LARGE SCALE GENOMIC DNA]</scope>
    <source>
        <strain evidence="2">JA-Hopewell-2020-01-JO</strain>
        <tissue evidence="2">Whole body</tissue>
    </source>
</reference>
<accession>A0ABD1E8Z7</accession>
<feature type="domain" description="VWFA" evidence="1">
    <location>
        <begin position="6"/>
        <end position="63"/>
    </location>
</feature>
<sequence length="63" mass="7214">MFDRLDIVFLVDASSSVGDYNFKSELKFIKKLLSDITVDYNHTRVAVVSFSSPKDTSQWTTHL</sequence>
<dbReference type="PANTHER" id="PTHR22588:SF3">
    <property type="entry name" value="VWFA DOMAIN-CONTAINING PROTEIN"/>
    <property type="match status" value="1"/>
</dbReference>
<dbReference type="Pfam" id="PF00092">
    <property type="entry name" value="VWA"/>
    <property type="match status" value="1"/>
</dbReference>
<proteinExistence type="predicted"/>
<dbReference type="GO" id="GO:0032991">
    <property type="term" value="C:protein-containing complex"/>
    <property type="evidence" value="ECO:0007669"/>
    <property type="project" value="UniProtKB-ARBA"/>
</dbReference>
<dbReference type="EMBL" id="JBDJPC010000011">
    <property type="protein sequence ID" value="KAL1489566.1"/>
    <property type="molecule type" value="Genomic_DNA"/>
</dbReference>
<evidence type="ECO:0000313" key="2">
    <source>
        <dbReference type="EMBL" id="KAL1489566.1"/>
    </source>
</evidence>
<dbReference type="Proteomes" id="UP001566132">
    <property type="component" value="Unassembled WGS sequence"/>
</dbReference>
<dbReference type="InterPro" id="IPR052229">
    <property type="entry name" value="Collagen-VI/PIF"/>
</dbReference>
<dbReference type="PANTHER" id="PTHR22588">
    <property type="entry name" value="VWFA DOMAIN-CONTAINING PROTEIN"/>
    <property type="match status" value="1"/>
</dbReference>
<keyword evidence="3" id="KW-1185">Reference proteome</keyword>
<name>A0ABD1E8Z7_HYPHA</name>
<evidence type="ECO:0000259" key="1">
    <source>
        <dbReference type="PROSITE" id="PS50234"/>
    </source>
</evidence>
<organism evidence="2 3">
    <name type="scientific">Hypothenemus hampei</name>
    <name type="common">Coffee berry borer</name>
    <dbReference type="NCBI Taxonomy" id="57062"/>
    <lineage>
        <taxon>Eukaryota</taxon>
        <taxon>Metazoa</taxon>
        <taxon>Ecdysozoa</taxon>
        <taxon>Arthropoda</taxon>
        <taxon>Hexapoda</taxon>
        <taxon>Insecta</taxon>
        <taxon>Pterygota</taxon>
        <taxon>Neoptera</taxon>
        <taxon>Endopterygota</taxon>
        <taxon>Coleoptera</taxon>
        <taxon>Polyphaga</taxon>
        <taxon>Cucujiformia</taxon>
        <taxon>Curculionidae</taxon>
        <taxon>Scolytinae</taxon>
        <taxon>Hypothenemus</taxon>
    </lineage>
</organism>
<evidence type="ECO:0000313" key="3">
    <source>
        <dbReference type="Proteomes" id="UP001566132"/>
    </source>
</evidence>
<dbReference type="PRINTS" id="PR00453">
    <property type="entry name" value="VWFADOMAIN"/>
</dbReference>